<dbReference type="EMBL" id="ML209370">
    <property type="protein sequence ID" value="TFK58435.1"/>
    <property type="molecule type" value="Genomic_DNA"/>
</dbReference>
<dbReference type="Proteomes" id="UP000308600">
    <property type="component" value="Unassembled WGS sequence"/>
</dbReference>
<sequence>VASKEAKPDDEEKGKEKAEGTAAKANEEEHRSSGITGAEATRKKEEKDGAVKKKTKEKVTDPSVPADDAALLAVHCTSGYSAGLSSVMIRFEASDPIQVETKGEKRKQEDEDDEPQPEPEQTGDNDGEQEPCRSKRSKLAIRR</sequence>
<gene>
    <name evidence="1" type="ORF">BDN72DRAFT_865939</name>
</gene>
<name>A0ACD2ZYD1_9AGAR</name>
<keyword evidence="2" id="KW-1185">Reference proteome</keyword>
<proteinExistence type="predicted"/>
<evidence type="ECO:0000313" key="1">
    <source>
        <dbReference type="EMBL" id="TFK58435.1"/>
    </source>
</evidence>
<protein>
    <submittedName>
        <fullName evidence="1">Uncharacterized protein</fullName>
    </submittedName>
</protein>
<reference evidence="1 2" key="1">
    <citation type="journal article" date="2019" name="Nat. Ecol. Evol.">
        <title>Megaphylogeny resolves global patterns of mushroom evolution.</title>
        <authorList>
            <person name="Varga T."/>
            <person name="Krizsan K."/>
            <person name="Foldi C."/>
            <person name="Dima B."/>
            <person name="Sanchez-Garcia M."/>
            <person name="Sanchez-Ramirez S."/>
            <person name="Szollosi G.J."/>
            <person name="Szarkandi J.G."/>
            <person name="Papp V."/>
            <person name="Albert L."/>
            <person name="Andreopoulos W."/>
            <person name="Angelini C."/>
            <person name="Antonin V."/>
            <person name="Barry K.W."/>
            <person name="Bougher N.L."/>
            <person name="Buchanan P."/>
            <person name="Buyck B."/>
            <person name="Bense V."/>
            <person name="Catcheside P."/>
            <person name="Chovatia M."/>
            <person name="Cooper J."/>
            <person name="Damon W."/>
            <person name="Desjardin D."/>
            <person name="Finy P."/>
            <person name="Geml J."/>
            <person name="Haridas S."/>
            <person name="Hughes K."/>
            <person name="Justo A."/>
            <person name="Karasinski D."/>
            <person name="Kautmanova I."/>
            <person name="Kiss B."/>
            <person name="Kocsube S."/>
            <person name="Kotiranta H."/>
            <person name="LaButti K.M."/>
            <person name="Lechner B.E."/>
            <person name="Liimatainen K."/>
            <person name="Lipzen A."/>
            <person name="Lukacs Z."/>
            <person name="Mihaltcheva S."/>
            <person name="Morgado L.N."/>
            <person name="Niskanen T."/>
            <person name="Noordeloos M.E."/>
            <person name="Ohm R.A."/>
            <person name="Ortiz-Santana B."/>
            <person name="Ovrebo C."/>
            <person name="Racz N."/>
            <person name="Riley R."/>
            <person name="Savchenko A."/>
            <person name="Shiryaev A."/>
            <person name="Soop K."/>
            <person name="Spirin V."/>
            <person name="Szebenyi C."/>
            <person name="Tomsovsky M."/>
            <person name="Tulloss R.E."/>
            <person name="Uehling J."/>
            <person name="Grigoriev I.V."/>
            <person name="Vagvolgyi C."/>
            <person name="Papp T."/>
            <person name="Martin F.M."/>
            <person name="Miettinen O."/>
            <person name="Hibbett D.S."/>
            <person name="Nagy L.G."/>
        </authorList>
    </citation>
    <scope>NUCLEOTIDE SEQUENCE [LARGE SCALE GENOMIC DNA]</scope>
    <source>
        <strain evidence="1 2">NL-1719</strain>
    </source>
</reference>
<evidence type="ECO:0000313" key="2">
    <source>
        <dbReference type="Proteomes" id="UP000308600"/>
    </source>
</evidence>
<feature type="non-terminal residue" evidence="1">
    <location>
        <position position="1"/>
    </location>
</feature>
<organism evidence="1 2">
    <name type="scientific">Pluteus cervinus</name>
    <dbReference type="NCBI Taxonomy" id="181527"/>
    <lineage>
        <taxon>Eukaryota</taxon>
        <taxon>Fungi</taxon>
        <taxon>Dikarya</taxon>
        <taxon>Basidiomycota</taxon>
        <taxon>Agaricomycotina</taxon>
        <taxon>Agaricomycetes</taxon>
        <taxon>Agaricomycetidae</taxon>
        <taxon>Agaricales</taxon>
        <taxon>Pluteineae</taxon>
        <taxon>Pluteaceae</taxon>
        <taxon>Pluteus</taxon>
    </lineage>
</organism>
<accession>A0ACD2ZYD1</accession>